<evidence type="ECO:0000313" key="8">
    <source>
        <dbReference type="EMBL" id="KAF9877482.1"/>
    </source>
</evidence>
<keyword evidence="1" id="KW-0479">Metal-binding</keyword>
<keyword evidence="6" id="KW-0539">Nucleus</keyword>
<evidence type="ECO:0000313" key="9">
    <source>
        <dbReference type="Proteomes" id="UP000781932"/>
    </source>
</evidence>
<reference evidence="8" key="2">
    <citation type="submission" date="2020-11" db="EMBL/GenBank/DDBJ databases">
        <title>Whole genome sequencing of Colletotrichum sp.</title>
        <authorList>
            <person name="Li H."/>
        </authorList>
    </citation>
    <scope>NUCLEOTIDE SEQUENCE</scope>
    <source>
        <strain evidence="8">CkLH20</strain>
    </source>
</reference>
<keyword evidence="3" id="KW-0805">Transcription regulation</keyword>
<name>A0A9P6I5W1_9PEZI</name>
<dbReference type="OrthoDB" id="2593732at2759"/>
<protein>
    <submittedName>
        <fullName evidence="8">C6 finger domain-containing protein</fullName>
    </submittedName>
</protein>
<feature type="compositionally biased region" description="Polar residues" evidence="7">
    <location>
        <begin position="109"/>
        <end position="118"/>
    </location>
</feature>
<dbReference type="Proteomes" id="UP000781932">
    <property type="component" value="Unassembled WGS sequence"/>
</dbReference>
<dbReference type="RefSeq" id="XP_038746943.1">
    <property type="nucleotide sequence ID" value="XM_038887901.1"/>
</dbReference>
<dbReference type="GO" id="GO:0003677">
    <property type="term" value="F:DNA binding"/>
    <property type="evidence" value="ECO:0007669"/>
    <property type="project" value="UniProtKB-KW"/>
</dbReference>
<feature type="region of interest" description="Disordered" evidence="7">
    <location>
        <begin position="99"/>
        <end position="118"/>
    </location>
</feature>
<dbReference type="PANTHER" id="PTHR36206:SF12">
    <property type="entry name" value="ASPERCRYPTIN BIOSYNTHESIS CLUSTER-SPECIFIC TRANSCRIPTION REGULATOR ATNN-RELATED"/>
    <property type="match status" value="1"/>
</dbReference>
<keyword evidence="9" id="KW-1185">Reference proteome</keyword>
<evidence type="ECO:0000256" key="7">
    <source>
        <dbReference type="SAM" id="MobiDB-lite"/>
    </source>
</evidence>
<feature type="compositionally biased region" description="Low complexity" evidence="7">
    <location>
        <begin position="134"/>
        <end position="158"/>
    </location>
</feature>
<dbReference type="EMBL" id="JAATWM020000014">
    <property type="protein sequence ID" value="KAF9877482.1"/>
    <property type="molecule type" value="Genomic_DNA"/>
</dbReference>
<dbReference type="AlphaFoldDB" id="A0A9P6I5W1"/>
<evidence type="ECO:0000256" key="5">
    <source>
        <dbReference type="ARBA" id="ARBA00023163"/>
    </source>
</evidence>
<evidence type="ECO:0000256" key="3">
    <source>
        <dbReference type="ARBA" id="ARBA00023015"/>
    </source>
</evidence>
<keyword evidence="5" id="KW-0804">Transcription</keyword>
<evidence type="ECO:0000256" key="4">
    <source>
        <dbReference type="ARBA" id="ARBA00023125"/>
    </source>
</evidence>
<accession>A0A9P6I5W1</accession>
<dbReference type="InterPro" id="IPR052360">
    <property type="entry name" value="Transcr_Regulatory_Proteins"/>
</dbReference>
<feature type="region of interest" description="Disordered" evidence="7">
    <location>
        <begin position="134"/>
        <end position="168"/>
    </location>
</feature>
<dbReference type="PANTHER" id="PTHR36206">
    <property type="entry name" value="ASPERCRYPTIN BIOSYNTHESIS CLUSTER-SPECIFIC TRANSCRIPTION REGULATOR ATNN-RELATED"/>
    <property type="match status" value="1"/>
</dbReference>
<dbReference type="GO" id="GO:0046872">
    <property type="term" value="F:metal ion binding"/>
    <property type="evidence" value="ECO:0007669"/>
    <property type="project" value="UniProtKB-KW"/>
</dbReference>
<dbReference type="GeneID" id="62160975"/>
<evidence type="ECO:0000256" key="6">
    <source>
        <dbReference type="ARBA" id="ARBA00023242"/>
    </source>
</evidence>
<evidence type="ECO:0000256" key="2">
    <source>
        <dbReference type="ARBA" id="ARBA00022833"/>
    </source>
</evidence>
<organism evidence="8 9">
    <name type="scientific">Colletotrichum karsti</name>
    <dbReference type="NCBI Taxonomy" id="1095194"/>
    <lineage>
        <taxon>Eukaryota</taxon>
        <taxon>Fungi</taxon>
        <taxon>Dikarya</taxon>
        <taxon>Ascomycota</taxon>
        <taxon>Pezizomycotina</taxon>
        <taxon>Sordariomycetes</taxon>
        <taxon>Hypocreomycetidae</taxon>
        <taxon>Glomerellales</taxon>
        <taxon>Glomerellaceae</taxon>
        <taxon>Colletotrichum</taxon>
        <taxon>Colletotrichum boninense species complex</taxon>
    </lineage>
</organism>
<sequence length="538" mass="60409">MKLNAALAQASAAWDGDMDEDKVMEHFRRKVAPMMPGHLEGDFWTDILPRMSRTEPAFRQAMAAIATLMPGMAENTTEDGNAQEVDPYTRVLSVLGATRKQKTGVDHQTPASHKSASISTHPFNVLPAIADSPASSSSASLPSTSRSSTTPTPFISPRPAEDESDSDARVNSEVNVTLSGCLLFVTVEFLQEGLGAAMEQLAFGIDVLNNVEHNDLAETTIVDVIPKFERLSIIQMCFYDRPCYPSLDLSRGNAPKHYLGPFDKNSSIYRPQCAMDSIILDAMKFMRASGPDSRTDSRLRGPQLTEEQTAICSAFDKWHSAFMAFIRQPRSSTDNPLPPHTDIICLETEMKYWAAKICVSVCQSHDESVYDSYKNEFRRMVAIAQEIASRCPILPPESPLYRFNYEMSYLALMEFVITKCRWLELRYHAWLIVWELAAAQQPVTLGDLHLVGRRMIEIEHNANIEEVSRENASWFSLPAEEMRVRDYTTDHRFADLRAAGEVDEAKAPGTYTQRLLLRCGSYELDELARWVARDISSK</sequence>
<keyword evidence="2" id="KW-0862">Zinc</keyword>
<reference evidence="8" key="1">
    <citation type="submission" date="2020-03" db="EMBL/GenBank/DDBJ databases">
        <authorList>
            <person name="He L."/>
        </authorList>
    </citation>
    <scope>NUCLEOTIDE SEQUENCE</scope>
    <source>
        <strain evidence="8">CkLH20</strain>
    </source>
</reference>
<keyword evidence="4" id="KW-0238">DNA-binding</keyword>
<proteinExistence type="predicted"/>
<gene>
    <name evidence="8" type="ORF">CkaCkLH20_05182</name>
</gene>
<comment type="caution">
    <text evidence="8">The sequence shown here is derived from an EMBL/GenBank/DDBJ whole genome shotgun (WGS) entry which is preliminary data.</text>
</comment>
<evidence type="ECO:0000256" key="1">
    <source>
        <dbReference type="ARBA" id="ARBA00022723"/>
    </source>
</evidence>